<evidence type="ECO:0000256" key="2">
    <source>
        <dbReference type="ARBA" id="ARBA00022729"/>
    </source>
</evidence>
<dbReference type="RefSeq" id="WP_316435320.1">
    <property type="nucleotide sequence ID" value="NZ_CP053586.1"/>
</dbReference>
<dbReference type="EMBL" id="CP053586">
    <property type="protein sequence ID" value="WNZ23612.1"/>
    <property type="molecule type" value="Genomic_DNA"/>
</dbReference>
<feature type="transmembrane region" description="Helical" evidence="3">
    <location>
        <begin position="633"/>
        <end position="650"/>
    </location>
</feature>
<dbReference type="AlphaFoldDB" id="A0AA97AKH1"/>
<reference evidence="5" key="1">
    <citation type="submission" date="2020-05" db="EMBL/GenBank/DDBJ databases">
        <authorList>
            <person name="Zhu T."/>
            <person name="Keshari N."/>
            <person name="Lu X."/>
        </authorList>
    </citation>
    <scope>NUCLEOTIDE SEQUENCE</scope>
    <source>
        <strain evidence="5">NK1-12</strain>
    </source>
</reference>
<proteinExistence type="inferred from homology"/>
<feature type="transmembrane region" description="Helical" evidence="3">
    <location>
        <begin position="665"/>
        <end position="684"/>
    </location>
</feature>
<accession>A0AA97AKH1</accession>
<feature type="transmembrane region" description="Helical" evidence="3">
    <location>
        <begin position="705"/>
        <end position="723"/>
    </location>
</feature>
<sequence length="725" mass="79783">MEIAAALSLTGDSYTFGQGSLEGIQLAIEEANASRIKPRIKLTTYDDKSSEIEAKNVANKIANSQAALVLGPAISTISLAEGPIFAQAGIASLTTTATADSITQNPTTFRVIFKNSDQGELLATYLYRVLEKRQASVLVVDSSYGRSLEEGFKRTATKLGINAQYYQFNPDSEVEKIAQKIAAENPNVPVVFLTLDGEGSRLLKTLHKLGVKGPFLGGDAFGDESFSQRLKDEPEEKQQPGYFTDGLYGLSPMILDSANAEILTFAERFRKRFNRDPVWFSVAGYDAARLAIATLRTVTAEPGTGGDLKETRAAVLDYLRSLNSPAKAVPGLLNPFWFDASQGRQQAIRVGQFFKNRFESASLQIVPVNIPDTTEIASGAVFNLNDNRYARLQRVVYTGVFLNDVSYVDPAKSSFRADFYLWLRFAEDAGPGSADPTDLIFPTVVDQSKFKFKNNEPAEQRTMVGGNQYRLWRVQGEFSNVYDLHLFPFDRQTLSLSFSNARAPMEQIVYVLDKRTASQVLQASPQQIGATPSPPPAANPLAIAAPEAFRNLSQWEPLSARSRRENLVTASSLGDPTRLGVESQRELSGFLVTIELQRRTIATLTKSLLPLVLMTLIMYASLHFPIALVKEKVTVAVTAALSGAVLLTSINNQLGSVGYTIAVEYIFYIFFCLSLLCIVAVLAAERLRAIDRKEAAHRVTVSTRILFLITVFFSVIATLLLYFQR</sequence>
<dbReference type="InterPro" id="IPR036734">
    <property type="entry name" value="Neur_chan_lig-bd_sf"/>
</dbReference>
<dbReference type="GO" id="GO:0016020">
    <property type="term" value="C:membrane"/>
    <property type="evidence" value="ECO:0007669"/>
    <property type="project" value="InterPro"/>
</dbReference>
<dbReference type="PANTHER" id="PTHR47151">
    <property type="entry name" value="LEU/ILE/VAL-BINDING ABC TRANSPORTER SUBUNIT"/>
    <property type="match status" value="1"/>
</dbReference>
<keyword evidence="3" id="KW-0812">Transmembrane</keyword>
<feature type="transmembrane region" description="Helical" evidence="3">
    <location>
        <begin position="608"/>
        <end position="626"/>
    </location>
</feature>
<evidence type="ECO:0000313" key="5">
    <source>
        <dbReference type="EMBL" id="WNZ23612.1"/>
    </source>
</evidence>
<feature type="domain" description="Leucine-binding protein" evidence="4">
    <location>
        <begin position="3"/>
        <end position="348"/>
    </location>
</feature>
<protein>
    <submittedName>
        <fullName evidence="5">ABC transporter substrate-binding protein</fullName>
    </submittedName>
</protein>
<dbReference type="InterPro" id="IPR038050">
    <property type="entry name" value="Neuro_actylchol_rec"/>
</dbReference>
<gene>
    <name evidence="5" type="ORF">HJG54_12625</name>
</gene>
<evidence type="ECO:0000256" key="1">
    <source>
        <dbReference type="ARBA" id="ARBA00010062"/>
    </source>
</evidence>
<evidence type="ECO:0000256" key="3">
    <source>
        <dbReference type="SAM" id="Phobius"/>
    </source>
</evidence>
<dbReference type="PANTHER" id="PTHR47151:SF2">
    <property type="entry name" value="AMINO ACID BINDING PROTEIN"/>
    <property type="match status" value="1"/>
</dbReference>
<keyword evidence="3" id="KW-1133">Transmembrane helix</keyword>
<keyword evidence="3" id="KW-0472">Membrane</keyword>
<dbReference type="SUPFAM" id="SSF53822">
    <property type="entry name" value="Periplasmic binding protein-like I"/>
    <property type="match status" value="1"/>
</dbReference>
<organism evidence="5">
    <name type="scientific">Leptolyngbya sp. NK1-12</name>
    <dbReference type="NCBI Taxonomy" id="2547451"/>
    <lineage>
        <taxon>Bacteria</taxon>
        <taxon>Bacillati</taxon>
        <taxon>Cyanobacteriota</taxon>
        <taxon>Cyanophyceae</taxon>
        <taxon>Leptolyngbyales</taxon>
        <taxon>Leptolyngbyaceae</taxon>
        <taxon>Leptolyngbya group</taxon>
        <taxon>Leptolyngbya</taxon>
    </lineage>
</organism>
<evidence type="ECO:0000259" key="4">
    <source>
        <dbReference type="Pfam" id="PF13458"/>
    </source>
</evidence>
<dbReference type="GO" id="GO:0005230">
    <property type="term" value="F:extracellular ligand-gated monoatomic ion channel activity"/>
    <property type="evidence" value="ECO:0007669"/>
    <property type="project" value="InterPro"/>
</dbReference>
<dbReference type="Pfam" id="PF13458">
    <property type="entry name" value="Peripla_BP_6"/>
    <property type="match status" value="1"/>
</dbReference>
<dbReference type="InterPro" id="IPR028081">
    <property type="entry name" value="Leu-bd"/>
</dbReference>
<dbReference type="Gene3D" id="1.20.58.390">
    <property type="entry name" value="Neurotransmitter-gated ion-channel transmembrane domain"/>
    <property type="match status" value="1"/>
</dbReference>
<keyword evidence="2" id="KW-0732">Signal</keyword>
<dbReference type="Gene3D" id="3.40.50.2300">
    <property type="match status" value="2"/>
</dbReference>
<dbReference type="InterPro" id="IPR028082">
    <property type="entry name" value="Peripla_BP_I"/>
</dbReference>
<name>A0AA97AKH1_9CYAN</name>
<dbReference type="Gene3D" id="2.70.170.10">
    <property type="entry name" value="Neurotransmitter-gated ion-channel ligand-binding domain"/>
    <property type="match status" value="1"/>
</dbReference>
<comment type="similarity">
    <text evidence="1">Belongs to the leucine-binding protein family.</text>
</comment>